<dbReference type="Gene3D" id="1.20.5.440">
    <property type="entry name" value="ATP synthase delta/epsilon subunit, C-terminal domain"/>
    <property type="match status" value="1"/>
</dbReference>
<feature type="domain" description="Stomatal closure-related actin-binding protein Ig" evidence="3">
    <location>
        <begin position="362"/>
        <end position="460"/>
    </location>
</feature>
<organism evidence="6 7">
    <name type="scientific">Sphagnum jensenii</name>
    <dbReference type="NCBI Taxonomy" id="128206"/>
    <lineage>
        <taxon>Eukaryota</taxon>
        <taxon>Viridiplantae</taxon>
        <taxon>Streptophyta</taxon>
        <taxon>Embryophyta</taxon>
        <taxon>Bryophyta</taxon>
        <taxon>Sphagnophytina</taxon>
        <taxon>Sphagnopsida</taxon>
        <taxon>Sphagnales</taxon>
        <taxon>Sphagnaceae</taxon>
        <taxon>Sphagnum</taxon>
    </lineage>
</organism>
<feature type="compositionally biased region" description="Basic and acidic residues" evidence="2">
    <location>
        <begin position="99"/>
        <end position="114"/>
    </location>
</feature>
<dbReference type="PANTHER" id="PTHR31172:SF3">
    <property type="entry name" value="STOMATAL CLOSURE-RELATED ACTIN-BINDING PROTEIN 1"/>
    <property type="match status" value="1"/>
</dbReference>
<dbReference type="Pfam" id="PF16709">
    <property type="entry name" value="SCAB-Ig"/>
    <property type="match status" value="1"/>
</dbReference>
<dbReference type="PANTHER" id="PTHR31172">
    <property type="entry name" value="STOMATAL CLOSURE-RELATED ACTIN-BINDING PROTEIN 1"/>
    <property type="match status" value="1"/>
</dbReference>
<dbReference type="Gene3D" id="2.60.40.2700">
    <property type="match status" value="1"/>
</dbReference>
<name>A0ABP0XGW0_9BRYO</name>
<dbReference type="InterPro" id="IPR039640">
    <property type="entry name" value="SCAB"/>
</dbReference>
<dbReference type="Pfam" id="PF17684">
    <property type="entry name" value="SCAB-PH"/>
    <property type="match status" value="1"/>
</dbReference>
<feature type="compositionally biased region" description="Polar residues" evidence="2">
    <location>
        <begin position="160"/>
        <end position="169"/>
    </location>
</feature>
<evidence type="ECO:0000313" key="6">
    <source>
        <dbReference type="EMBL" id="CAK9277892.1"/>
    </source>
</evidence>
<feature type="region of interest" description="Disordered" evidence="2">
    <location>
        <begin position="96"/>
        <end position="169"/>
    </location>
</feature>
<keyword evidence="1" id="KW-0175">Coiled coil</keyword>
<evidence type="ECO:0000256" key="1">
    <source>
        <dbReference type="SAM" id="Coils"/>
    </source>
</evidence>
<protein>
    <recommendedName>
        <fullName evidence="8">Stomatal closure-related actin-binding protein 1</fullName>
    </recommendedName>
</protein>
<gene>
    <name evidence="6" type="ORF">CSSPJE1EN1_LOCUS23370</name>
</gene>
<dbReference type="EMBL" id="OZ020103">
    <property type="protein sequence ID" value="CAK9277892.1"/>
    <property type="molecule type" value="Genomic_DNA"/>
</dbReference>
<dbReference type="Pfam" id="PF16712">
    <property type="entry name" value="SCAB_CC"/>
    <property type="match status" value="1"/>
</dbReference>
<reference evidence="6" key="1">
    <citation type="submission" date="2024-02" db="EMBL/GenBank/DDBJ databases">
        <authorList>
            <consortium name="ELIXIR-Norway"/>
            <consortium name="Elixir Norway"/>
        </authorList>
    </citation>
    <scope>NUCLEOTIDE SEQUENCE</scope>
</reference>
<dbReference type="Gene3D" id="2.30.29.140">
    <property type="match status" value="1"/>
</dbReference>
<feature type="compositionally biased region" description="Low complexity" evidence="2">
    <location>
        <begin position="130"/>
        <end position="148"/>
    </location>
</feature>
<feature type="domain" description="Stomatal closure-related actin-binding protein PH" evidence="5">
    <location>
        <begin position="464"/>
        <end position="570"/>
    </location>
</feature>
<sequence>MSTMMTMMVDGVAVDVSEKNKKGDLLSSAMYNIEDGDDDDGDDVQSEKSRVLVAKAEAAELESLEHHLSSIGDLTITQFETIQAAAQAVAAKLAEEEEEKKREETVNSSKEVKSRYGHQCSSNHTHHHGQQQQQQQQTHAPRRTTTATKNGPGDGALPSFRSSLRRTSGNLRDCEKNKLQDSMVSMDLPSVLKKLRTLLGGLAGRVAGRNKDDAAEALSLVEVMKAQWIKKERELEQEKENVRKQAALFKQASDDARKMMEKAQSNAHSEIEAARATVLRVEASLMEHVESLGIAEKQELEEMRKQIIEARRIKMLHEPSKTMDMEFEIQGLRQQLTQKTVELIHTRKELVAAKRTGQAGHFQLQGEERLGASLTIGPSKENDFDISKCTIQWHRESADGSKHGRITGANRPQYAPEPFDVGWVLRVEILLPNGKQETLLTSGPLDAAPGLGNYVEALFKKGSAEFDVRLVQQNGEILEKPLLHVLLVEQTQMKLFKGRTTKAKEDYSSSIWLCGARGAGQAAVRSLYWVANKGLSLMLVLESERERNAAILLARRFASNQNVTLLGPDDGLLNGNA</sequence>
<evidence type="ECO:0000313" key="7">
    <source>
        <dbReference type="Proteomes" id="UP001497444"/>
    </source>
</evidence>
<dbReference type="Proteomes" id="UP001497444">
    <property type="component" value="Chromosome 8"/>
</dbReference>
<feature type="coiled-coil region" evidence="1">
    <location>
        <begin position="225"/>
        <end position="252"/>
    </location>
</feature>
<feature type="domain" description="Stomatal closure-related actin-binding protein coiled-coil" evidence="4">
    <location>
        <begin position="188"/>
        <end position="350"/>
    </location>
</feature>
<evidence type="ECO:0008006" key="8">
    <source>
        <dbReference type="Google" id="ProtNLM"/>
    </source>
</evidence>
<evidence type="ECO:0000259" key="3">
    <source>
        <dbReference type="Pfam" id="PF16709"/>
    </source>
</evidence>
<evidence type="ECO:0000259" key="5">
    <source>
        <dbReference type="Pfam" id="PF17684"/>
    </source>
</evidence>
<evidence type="ECO:0000256" key="2">
    <source>
        <dbReference type="SAM" id="MobiDB-lite"/>
    </source>
</evidence>
<evidence type="ECO:0000259" key="4">
    <source>
        <dbReference type="Pfam" id="PF16712"/>
    </source>
</evidence>
<proteinExistence type="predicted"/>
<accession>A0ABP0XGW0</accession>
<dbReference type="InterPro" id="IPR041144">
    <property type="entry name" value="SCAB-PH"/>
</dbReference>
<dbReference type="InterPro" id="IPR032009">
    <property type="entry name" value="SCAB_CC"/>
</dbReference>
<dbReference type="InterPro" id="IPR032015">
    <property type="entry name" value="SCAB-Ig"/>
</dbReference>
<keyword evidence="7" id="KW-1185">Reference proteome</keyword>